<sequence>MATFVEIATSDPDSRFDMLVNAATFVDAQIPGSNIVATLSDPAQNLTLFAPTDAAFGLLATDLGFTGDATDETGVTNFLVGLGAETLRNVLLYHVAGTPLTAAQIGTSGSVTPLAGPAITADLPTLVDAEPDVIDPSVAAADIAADNGILHIIDRVLLPTNLPGNDAPTLAGLVAASGSGFDSNNADFDLLLQAVTTASLAGALDDPNADLTVFAPTDAAFVGTAQALGFSGTDEAGAFTFLVEALTLLGGGDPIPILTQILTYHVAGESLQASQVLAAGSIETLQGGTLTLNGASIVDADPDLPDPSLIQTDIQASNGVAHVIDGVLLPVDILASDGSNDVDFTIDGDMATAAFLGADNDFFDGNGGADTIGGGAGNDVLFGGADDDQVFGADGDDIVNGNEGADIVGGGAGHDTVRGEAGDDNAFGGLGDDLVVGGAGNDVVTGAAGNDVLVGNEGNDTIYAGAGNDQIFAGAGDDVVFFGRGDVDSAYGGTGADVFQFHAQDGFARIEDFENGIDRIDVSAFGFSGFADIQDNVFGNSDRAFVDLGGASFTLVGFDVANLGQEDFIF</sequence>
<name>A0A1G7FGV2_9RHOB</name>
<dbReference type="SUPFAM" id="SSF51120">
    <property type="entry name" value="beta-Roll"/>
    <property type="match status" value="2"/>
</dbReference>
<dbReference type="SUPFAM" id="SSF82153">
    <property type="entry name" value="FAS1 domain"/>
    <property type="match status" value="2"/>
</dbReference>
<dbReference type="Pfam" id="PF00353">
    <property type="entry name" value="HemolysinCabind"/>
    <property type="match status" value="3"/>
</dbReference>
<dbReference type="GO" id="GO:0005509">
    <property type="term" value="F:calcium ion binding"/>
    <property type="evidence" value="ECO:0007669"/>
    <property type="project" value="InterPro"/>
</dbReference>
<dbReference type="PANTHER" id="PTHR10900:SF77">
    <property type="entry name" value="FI19380P1"/>
    <property type="match status" value="1"/>
</dbReference>
<feature type="domain" description="FAS1" evidence="1">
    <location>
        <begin position="175"/>
        <end position="328"/>
    </location>
</feature>
<dbReference type="InterPro" id="IPR001343">
    <property type="entry name" value="Hemolysn_Ca-bd"/>
</dbReference>
<gene>
    <name evidence="2" type="ORF">SAMN04488239_13417</name>
</gene>
<reference evidence="3" key="1">
    <citation type="submission" date="2016-10" db="EMBL/GenBank/DDBJ databases">
        <authorList>
            <person name="Varghese N."/>
            <person name="Submissions S."/>
        </authorList>
    </citation>
    <scope>NUCLEOTIDE SEQUENCE [LARGE SCALE GENOMIC DNA]</scope>
    <source>
        <strain evidence="3">CGMCC 1.9108</strain>
    </source>
</reference>
<dbReference type="InterPro" id="IPR050904">
    <property type="entry name" value="Adhesion/Biosynth-related"/>
</dbReference>
<dbReference type="Gene3D" id="2.150.10.10">
    <property type="entry name" value="Serralysin-like metalloprotease, C-terminal"/>
    <property type="match status" value="2"/>
</dbReference>
<dbReference type="Proteomes" id="UP000199628">
    <property type="component" value="Unassembled WGS sequence"/>
</dbReference>
<proteinExistence type="predicted"/>
<dbReference type="STRING" id="639004.SAMN04488239_13417"/>
<dbReference type="PANTHER" id="PTHR10900">
    <property type="entry name" value="PERIOSTIN-RELATED"/>
    <property type="match status" value="1"/>
</dbReference>
<dbReference type="AlphaFoldDB" id="A0A1G7FGV2"/>
<dbReference type="GO" id="GO:0005615">
    <property type="term" value="C:extracellular space"/>
    <property type="evidence" value="ECO:0007669"/>
    <property type="project" value="TreeGrafter"/>
</dbReference>
<organism evidence="2 3">
    <name type="scientific">Ruegeria marina</name>
    <dbReference type="NCBI Taxonomy" id="639004"/>
    <lineage>
        <taxon>Bacteria</taxon>
        <taxon>Pseudomonadati</taxon>
        <taxon>Pseudomonadota</taxon>
        <taxon>Alphaproteobacteria</taxon>
        <taxon>Rhodobacterales</taxon>
        <taxon>Roseobacteraceae</taxon>
        <taxon>Ruegeria</taxon>
    </lineage>
</organism>
<dbReference type="PROSITE" id="PS50213">
    <property type="entry name" value="FAS1"/>
    <property type="match status" value="2"/>
</dbReference>
<keyword evidence="3" id="KW-1185">Reference proteome</keyword>
<protein>
    <submittedName>
        <fullName evidence="2">Uncaracterized surface protein containing fasciclin (FAS1) repeats</fullName>
    </submittedName>
</protein>
<evidence type="ECO:0000259" key="1">
    <source>
        <dbReference type="PROSITE" id="PS50213"/>
    </source>
</evidence>
<dbReference type="InterPro" id="IPR036378">
    <property type="entry name" value="FAS1_dom_sf"/>
</dbReference>
<dbReference type="Pfam" id="PF02469">
    <property type="entry name" value="Fasciclin"/>
    <property type="match status" value="2"/>
</dbReference>
<accession>A0A1G7FGV2</accession>
<dbReference type="EMBL" id="FMZV01000034">
    <property type="protein sequence ID" value="SDE75149.1"/>
    <property type="molecule type" value="Genomic_DNA"/>
</dbReference>
<dbReference type="InterPro" id="IPR011049">
    <property type="entry name" value="Serralysin-like_metalloprot_C"/>
</dbReference>
<evidence type="ECO:0000313" key="2">
    <source>
        <dbReference type="EMBL" id="SDE75149.1"/>
    </source>
</evidence>
<dbReference type="SMART" id="SM00554">
    <property type="entry name" value="FAS1"/>
    <property type="match status" value="2"/>
</dbReference>
<dbReference type="Gene3D" id="2.30.180.10">
    <property type="entry name" value="FAS1 domain"/>
    <property type="match status" value="2"/>
</dbReference>
<dbReference type="PRINTS" id="PR00313">
    <property type="entry name" value="CABNDNGRPT"/>
</dbReference>
<dbReference type="RefSeq" id="WP_176828244.1">
    <property type="nucleotide sequence ID" value="NZ_FMZV01000034.1"/>
</dbReference>
<evidence type="ECO:0000313" key="3">
    <source>
        <dbReference type="Proteomes" id="UP000199628"/>
    </source>
</evidence>
<feature type="domain" description="FAS1" evidence="1">
    <location>
        <begin position="1"/>
        <end position="157"/>
    </location>
</feature>
<dbReference type="InterPro" id="IPR000782">
    <property type="entry name" value="FAS1_domain"/>
</dbReference>